<reference evidence="2 3" key="1">
    <citation type="journal article" date="1998" name="Science">
        <title>Genome sequence of the nematode C. elegans: a platform for investigating biology.</title>
        <authorList>
            <consortium name="The C. elegans sequencing consortium"/>
            <person name="Sulson J.E."/>
            <person name="Waterston R."/>
        </authorList>
    </citation>
    <scope>NUCLEOTIDE SEQUENCE [LARGE SCALE GENOMIC DNA]</scope>
    <source>
        <strain evidence="2 3">Bristol N2</strain>
    </source>
</reference>
<accession>Q20617</accession>
<dbReference type="Reactome" id="R-CEL-8866652">
    <property type="pathway name" value="Synthesis of active ubiquitin: roles of E1 and E2 enzymes"/>
</dbReference>
<dbReference type="PhylomeDB" id="Q20617"/>
<dbReference type="HOGENOM" id="CLU_030988_13_3_1"/>
<dbReference type="KEGG" id="cel:CELE_F49E12.4"/>
<dbReference type="eggNOG" id="KOG0422">
    <property type="taxonomic scope" value="Eukaryota"/>
</dbReference>
<dbReference type="InterPro" id="IPR016135">
    <property type="entry name" value="UBQ-conjugating_enzyme/RWD"/>
</dbReference>
<dbReference type="SMR" id="Q20617"/>
<dbReference type="InterPro" id="IPR000608">
    <property type="entry name" value="UBC"/>
</dbReference>
<dbReference type="Bgee" id="WBGene00006719">
    <property type="expression patterns" value="Expressed in material anatomical entity and 2 other cell types or tissues"/>
</dbReference>
<dbReference type="FunCoup" id="Q20617">
    <property type="interactions" value="745"/>
</dbReference>
<dbReference type="OrthoDB" id="9973183at2759"/>
<dbReference type="UCSC" id="F49E12.4">
    <property type="organism name" value="c. elegans"/>
</dbReference>
<dbReference type="GeneID" id="186057"/>
<dbReference type="EMBL" id="BX284602">
    <property type="protein sequence ID" value="CAA91389.2"/>
    <property type="molecule type" value="Genomic_DNA"/>
</dbReference>
<dbReference type="Reactome" id="R-CEL-1169408">
    <property type="pathway name" value="ISG15 antiviral mechanism"/>
</dbReference>
<dbReference type="AGR" id="WB:WBGene00006719"/>
<dbReference type="WormBase" id="F49E12.4">
    <property type="protein sequence ID" value="CE34872"/>
    <property type="gene ID" value="WBGene00006719"/>
    <property type="gene designation" value="ubc-24"/>
</dbReference>
<dbReference type="SMART" id="SM00212">
    <property type="entry name" value="UBCc"/>
    <property type="match status" value="1"/>
</dbReference>
<dbReference type="InParanoid" id="Q20617"/>
<feature type="domain" description="UBC core" evidence="1">
    <location>
        <begin position="13"/>
        <end position="160"/>
    </location>
</feature>
<dbReference type="Proteomes" id="UP000001940">
    <property type="component" value="Chromosome II"/>
</dbReference>
<keyword evidence="3" id="KW-1185">Reference proteome</keyword>
<evidence type="ECO:0000313" key="4">
    <source>
        <dbReference type="WormBase" id="F49E12.4"/>
    </source>
</evidence>
<evidence type="ECO:0000259" key="1">
    <source>
        <dbReference type="PROSITE" id="PS50127"/>
    </source>
</evidence>
<sequence>MSTLQAAAHGRIVQLSRIRKEIADLAKNKRRFIKDFRKIEKCKDIFQFKIIGDGVLYKNMIFTLTLDVNVEYPFKPPYLKFCHNVYHPNVDPVTCELCSPMLLQENWKPETTMEDVLLNLIVLLNEPDLSRPVNIDAAHDYIHNKVEFVKKSTELAKKWN</sequence>
<dbReference type="STRING" id="6239.F49E12.4.1"/>
<dbReference type="PaxDb" id="6239-F49E12.4"/>
<dbReference type="CTD" id="186057"/>
<organism evidence="2 3">
    <name type="scientific">Caenorhabditis elegans</name>
    <dbReference type="NCBI Taxonomy" id="6239"/>
    <lineage>
        <taxon>Eukaryota</taxon>
        <taxon>Metazoa</taxon>
        <taxon>Ecdysozoa</taxon>
        <taxon>Nematoda</taxon>
        <taxon>Chromadorea</taxon>
        <taxon>Rhabditida</taxon>
        <taxon>Rhabditina</taxon>
        <taxon>Rhabditomorpha</taxon>
        <taxon>Rhabditoidea</taxon>
        <taxon>Rhabditidae</taxon>
        <taxon>Peloderinae</taxon>
        <taxon>Caenorhabditis</taxon>
    </lineage>
</organism>
<gene>
    <name evidence="2 4" type="primary">ubc-24</name>
    <name evidence="2" type="ORF">CELE_F49E12.4</name>
    <name evidence="4" type="ORF">F49E12.4</name>
</gene>
<dbReference type="RefSeq" id="NP_495769.2">
    <property type="nucleotide sequence ID" value="NM_063368.5"/>
</dbReference>
<evidence type="ECO:0000313" key="2">
    <source>
        <dbReference type="EMBL" id="CAA91389.2"/>
    </source>
</evidence>
<dbReference type="Reactome" id="R-CEL-983168">
    <property type="pathway name" value="Antigen processing: Ubiquitination &amp; Proteasome degradation"/>
</dbReference>
<dbReference type="GO" id="GO:0061631">
    <property type="term" value="F:ubiquitin conjugating enzyme activity"/>
    <property type="evidence" value="ECO:0000318"/>
    <property type="project" value="GO_Central"/>
</dbReference>
<proteinExistence type="predicted"/>
<dbReference type="SUPFAM" id="SSF54495">
    <property type="entry name" value="UBC-like"/>
    <property type="match status" value="1"/>
</dbReference>
<dbReference type="GO" id="GO:0005634">
    <property type="term" value="C:nucleus"/>
    <property type="evidence" value="ECO:0000318"/>
    <property type="project" value="GO_Central"/>
</dbReference>
<name>Q20617_CAEEL</name>
<dbReference type="PIR" id="T22449">
    <property type="entry name" value="T22449"/>
</dbReference>
<dbReference type="GO" id="GO:0000209">
    <property type="term" value="P:protein polyubiquitination"/>
    <property type="evidence" value="ECO:0000318"/>
    <property type="project" value="GO_Central"/>
</dbReference>
<dbReference type="FunFam" id="3.10.110.10:FF:000182">
    <property type="entry name" value="UBiquitin Conjugating enzyme"/>
    <property type="match status" value="1"/>
</dbReference>
<dbReference type="PROSITE" id="PS50127">
    <property type="entry name" value="UBC_2"/>
    <property type="match status" value="1"/>
</dbReference>
<dbReference type="Pfam" id="PF00179">
    <property type="entry name" value="UQ_con"/>
    <property type="match status" value="1"/>
</dbReference>
<dbReference type="PANTHER" id="PTHR24067">
    <property type="entry name" value="UBIQUITIN-CONJUGATING ENZYME E2"/>
    <property type="match status" value="1"/>
</dbReference>
<dbReference type="InterPro" id="IPR050113">
    <property type="entry name" value="Ub_conjugating_enzyme"/>
</dbReference>
<dbReference type="Gene3D" id="3.10.110.10">
    <property type="entry name" value="Ubiquitin Conjugating Enzyme"/>
    <property type="match status" value="1"/>
</dbReference>
<protein>
    <submittedName>
        <fullName evidence="2">UBC core domain-containing protein</fullName>
    </submittedName>
</protein>
<evidence type="ECO:0000313" key="3">
    <source>
        <dbReference type="Proteomes" id="UP000001940"/>
    </source>
</evidence>
<dbReference type="AlphaFoldDB" id="Q20617"/>
<dbReference type="GO" id="GO:0006511">
    <property type="term" value="P:ubiquitin-dependent protein catabolic process"/>
    <property type="evidence" value="ECO:0000318"/>
    <property type="project" value="GO_Central"/>
</dbReference>
<dbReference type="OMA" id="PFLKFCH"/>